<dbReference type="InterPro" id="IPR036728">
    <property type="entry name" value="PBP_GOBP_sf"/>
</dbReference>
<dbReference type="AlphaFoldDB" id="A0A5E4Q9W9"/>
<dbReference type="SUPFAM" id="SSF47565">
    <property type="entry name" value="Insect pheromone/odorant-binding proteins"/>
    <property type="match status" value="1"/>
</dbReference>
<protein>
    <submittedName>
        <fullName evidence="2">Uncharacterized protein</fullName>
    </submittedName>
</protein>
<organism evidence="2 3">
    <name type="scientific">Leptidea sinapis</name>
    <dbReference type="NCBI Taxonomy" id="189913"/>
    <lineage>
        <taxon>Eukaryota</taxon>
        <taxon>Metazoa</taxon>
        <taxon>Ecdysozoa</taxon>
        <taxon>Arthropoda</taxon>
        <taxon>Hexapoda</taxon>
        <taxon>Insecta</taxon>
        <taxon>Pterygota</taxon>
        <taxon>Neoptera</taxon>
        <taxon>Endopterygota</taxon>
        <taxon>Lepidoptera</taxon>
        <taxon>Glossata</taxon>
        <taxon>Ditrysia</taxon>
        <taxon>Papilionoidea</taxon>
        <taxon>Pieridae</taxon>
        <taxon>Dismorphiinae</taxon>
        <taxon>Leptidea</taxon>
    </lineage>
</organism>
<dbReference type="Gene3D" id="1.10.238.20">
    <property type="entry name" value="Pheromone/general odorant binding protein domain"/>
    <property type="match status" value="1"/>
</dbReference>
<dbReference type="Proteomes" id="UP000324832">
    <property type="component" value="Unassembled WGS sequence"/>
</dbReference>
<proteinExistence type="predicted"/>
<evidence type="ECO:0000313" key="3">
    <source>
        <dbReference type="Proteomes" id="UP000324832"/>
    </source>
</evidence>
<name>A0A5E4Q9W9_9NEOP</name>
<accession>A0A5E4Q9W9</accession>
<dbReference type="GO" id="GO:0005549">
    <property type="term" value="F:odorant binding"/>
    <property type="evidence" value="ECO:0007669"/>
    <property type="project" value="InterPro"/>
</dbReference>
<evidence type="ECO:0000256" key="1">
    <source>
        <dbReference type="SAM" id="SignalP"/>
    </source>
</evidence>
<dbReference type="EMBL" id="FZQP02002003">
    <property type="protein sequence ID" value="VVC94440.1"/>
    <property type="molecule type" value="Genomic_DNA"/>
</dbReference>
<dbReference type="InterPro" id="IPR006170">
    <property type="entry name" value="PBP/GOBP"/>
</dbReference>
<gene>
    <name evidence="2" type="ORF">LSINAPIS_LOCUS6395</name>
</gene>
<keyword evidence="3" id="KW-1185">Reference proteome</keyword>
<keyword evidence="1" id="KW-0732">Signal</keyword>
<reference evidence="2 3" key="1">
    <citation type="submission" date="2017-07" db="EMBL/GenBank/DDBJ databases">
        <authorList>
            <person name="Talla V."/>
            <person name="Backstrom N."/>
        </authorList>
    </citation>
    <scope>NUCLEOTIDE SEQUENCE [LARGE SCALE GENOMIC DNA]</scope>
</reference>
<evidence type="ECO:0000313" key="2">
    <source>
        <dbReference type="EMBL" id="VVC94440.1"/>
    </source>
</evidence>
<dbReference type="Pfam" id="PF01395">
    <property type="entry name" value="PBP_GOBP"/>
    <property type="match status" value="1"/>
</dbReference>
<feature type="chain" id="PRO_5022751357" evidence="1">
    <location>
        <begin position="19"/>
        <end position="95"/>
    </location>
</feature>
<sequence length="95" mass="11048">MAVYYVFLWCCLVSACLARSVSDIKLFFIEKAMECRTDHSVTSEELHHMKNHNKVPESDSAKCLLACIFRKVEWLDEKGMFDEENALKIERGDSR</sequence>
<feature type="signal peptide" evidence="1">
    <location>
        <begin position="1"/>
        <end position="18"/>
    </location>
</feature>
<dbReference type="CDD" id="cd23992">
    <property type="entry name" value="PBP_GOBP"/>
    <property type="match status" value="1"/>
</dbReference>